<reference evidence="2 4" key="2">
    <citation type="submission" date="2018-11" db="EMBL/GenBank/DDBJ databases">
        <authorList>
            <consortium name="Pathogen Informatics"/>
        </authorList>
    </citation>
    <scope>NUCLEOTIDE SEQUENCE [LARGE SCALE GENOMIC DNA]</scope>
</reference>
<evidence type="ECO:0000259" key="1">
    <source>
        <dbReference type="PROSITE" id="PS50833"/>
    </source>
</evidence>
<dbReference type="Pfam" id="PF04427">
    <property type="entry name" value="Brix"/>
    <property type="match status" value="1"/>
</dbReference>
<dbReference type="STRING" id="318479.A0A0N4UB69"/>
<reference evidence="5" key="1">
    <citation type="submission" date="2017-02" db="UniProtKB">
        <authorList>
            <consortium name="WormBaseParasite"/>
        </authorList>
    </citation>
    <scope>IDENTIFICATION</scope>
</reference>
<evidence type="ECO:0000313" key="3">
    <source>
        <dbReference type="Proteomes" id="UP000038040"/>
    </source>
</evidence>
<evidence type="ECO:0000313" key="2">
    <source>
        <dbReference type="EMBL" id="VDN58342.1"/>
    </source>
</evidence>
<dbReference type="PANTHER" id="PTHR12661:SF5">
    <property type="entry name" value="SUPPRESSOR OF SWI4 1 HOMOLOG"/>
    <property type="match status" value="1"/>
</dbReference>
<name>A0A0N4UB69_DRAME</name>
<dbReference type="Proteomes" id="UP000038040">
    <property type="component" value="Unplaced"/>
</dbReference>
<dbReference type="AlphaFoldDB" id="A0A0N4UB69"/>
<dbReference type="PROSITE" id="PS50833">
    <property type="entry name" value="BRIX"/>
    <property type="match status" value="1"/>
</dbReference>
<dbReference type="GO" id="GO:0006364">
    <property type="term" value="P:rRNA processing"/>
    <property type="evidence" value="ECO:0007669"/>
    <property type="project" value="InterPro"/>
</dbReference>
<dbReference type="SMART" id="SM00879">
    <property type="entry name" value="Brix"/>
    <property type="match status" value="1"/>
</dbReference>
<accession>A0A0N4UB69</accession>
<gene>
    <name evidence="2" type="ORF">DME_LOCUS8315</name>
</gene>
<dbReference type="GO" id="GO:0000027">
    <property type="term" value="P:ribosomal large subunit assembly"/>
    <property type="evidence" value="ECO:0007669"/>
    <property type="project" value="TreeGrafter"/>
</dbReference>
<evidence type="ECO:0000313" key="5">
    <source>
        <dbReference type="WBParaSite" id="DME_0000443201-mRNA-1"/>
    </source>
</evidence>
<dbReference type="EMBL" id="UYYG01001167">
    <property type="protein sequence ID" value="VDN58342.1"/>
    <property type="molecule type" value="Genomic_DNA"/>
</dbReference>
<dbReference type="GO" id="GO:0030687">
    <property type="term" value="C:preribosome, large subunit precursor"/>
    <property type="evidence" value="ECO:0007669"/>
    <property type="project" value="TreeGrafter"/>
</dbReference>
<dbReference type="Proteomes" id="UP000274756">
    <property type="component" value="Unassembled WGS sequence"/>
</dbReference>
<protein>
    <submittedName>
        <fullName evidence="5">Brix domain-containing protein</fullName>
    </submittedName>
</protein>
<dbReference type="GO" id="GO:0019843">
    <property type="term" value="F:rRNA binding"/>
    <property type="evidence" value="ECO:0007669"/>
    <property type="project" value="InterPro"/>
</dbReference>
<proteinExistence type="predicted"/>
<keyword evidence="4" id="KW-1185">Reference proteome</keyword>
<dbReference type="InterPro" id="IPR007109">
    <property type="entry name" value="Brix"/>
</dbReference>
<dbReference type="PANTHER" id="PTHR12661">
    <property type="entry name" value="PETER PAN-RELATED"/>
    <property type="match status" value="1"/>
</dbReference>
<sequence>MVRVRKRRFSRKGKQKLASKSFGARITKRVERAEQKRDVEALRAKVSDNVARELNKEPHSFIIHRGSVGRYLRELELDLRRVMEPFTASKLKALKRNNIKDFVINGAALGVTHLLVITRSDTSAIMRIIRCPQGPTITFKVVEYTLSRHIVSCMRHPVHFPQLFITAPLVVINGFNDTNKKHLKLVQSMFQNMFPSINVDTVKLSQVRRCVLVNYDKENDRIDIRHYAIKSVPSGLSKSAKKLVQSKVPNLSKYKDISEYFLNPGQLSDSEFEGEKDEIKLPQDLKARGCKAGQLTNIRLIELGPRLCLSVAKIEEGIDEGEVLYHSYITKSAKELTDLRKDLPRRRKLKKSLEMKNEHRIIRRLQAAADKEASEKQEFNKMKSELIDKQKAVTGDYEAEKSDEKIVFKHQQVSEKFPKKKRQVL</sequence>
<dbReference type="WBParaSite" id="DME_0000443201-mRNA-1">
    <property type="protein sequence ID" value="DME_0000443201-mRNA-1"/>
    <property type="gene ID" value="DME_0000443201"/>
</dbReference>
<dbReference type="OrthoDB" id="10261452at2759"/>
<organism evidence="3 5">
    <name type="scientific">Dracunculus medinensis</name>
    <name type="common">Guinea worm</name>
    <dbReference type="NCBI Taxonomy" id="318479"/>
    <lineage>
        <taxon>Eukaryota</taxon>
        <taxon>Metazoa</taxon>
        <taxon>Ecdysozoa</taxon>
        <taxon>Nematoda</taxon>
        <taxon>Chromadorea</taxon>
        <taxon>Rhabditida</taxon>
        <taxon>Spirurina</taxon>
        <taxon>Dracunculoidea</taxon>
        <taxon>Dracunculidae</taxon>
        <taxon>Dracunculus</taxon>
    </lineage>
</organism>
<feature type="domain" description="Brix" evidence="1">
    <location>
        <begin position="58"/>
        <end position="320"/>
    </location>
</feature>
<dbReference type="InterPro" id="IPR045112">
    <property type="entry name" value="PPAN-like"/>
</dbReference>
<evidence type="ECO:0000313" key="4">
    <source>
        <dbReference type="Proteomes" id="UP000274756"/>
    </source>
</evidence>